<protein>
    <submittedName>
        <fullName evidence="2">Uncharacterized protein</fullName>
    </submittedName>
</protein>
<reference evidence="2" key="1">
    <citation type="journal article" date="2023" name="G3 (Bethesda)">
        <title>A reference genome for the long-term kleptoplast-retaining sea slug Elysia crispata morphotype clarki.</title>
        <authorList>
            <person name="Eastman K.E."/>
            <person name="Pendleton A.L."/>
            <person name="Shaikh M.A."/>
            <person name="Suttiyut T."/>
            <person name="Ogas R."/>
            <person name="Tomko P."/>
            <person name="Gavelis G."/>
            <person name="Widhalm J.R."/>
            <person name="Wisecaver J.H."/>
        </authorList>
    </citation>
    <scope>NUCLEOTIDE SEQUENCE</scope>
    <source>
        <strain evidence="2">ECLA1</strain>
    </source>
</reference>
<dbReference type="EMBL" id="JAWDGP010001973">
    <property type="protein sequence ID" value="KAK3786373.1"/>
    <property type="molecule type" value="Genomic_DNA"/>
</dbReference>
<evidence type="ECO:0000313" key="3">
    <source>
        <dbReference type="Proteomes" id="UP001283361"/>
    </source>
</evidence>
<gene>
    <name evidence="2" type="ORF">RRG08_022994</name>
</gene>
<sequence length="91" mass="10772">MQKPFRQQNRLPKRRAGNLHVSRYRQLKNDILPESTQKQDWCSEKSHQATVPFHRLSSPTDRHNQLSETKMSARATPSELSHESDKKFHQH</sequence>
<feature type="compositionally biased region" description="Basic and acidic residues" evidence="1">
    <location>
        <begin position="80"/>
        <end position="91"/>
    </location>
</feature>
<organism evidence="2 3">
    <name type="scientific">Elysia crispata</name>
    <name type="common">lettuce slug</name>
    <dbReference type="NCBI Taxonomy" id="231223"/>
    <lineage>
        <taxon>Eukaryota</taxon>
        <taxon>Metazoa</taxon>
        <taxon>Spiralia</taxon>
        <taxon>Lophotrochozoa</taxon>
        <taxon>Mollusca</taxon>
        <taxon>Gastropoda</taxon>
        <taxon>Heterobranchia</taxon>
        <taxon>Euthyneura</taxon>
        <taxon>Panpulmonata</taxon>
        <taxon>Sacoglossa</taxon>
        <taxon>Placobranchoidea</taxon>
        <taxon>Plakobranchidae</taxon>
        <taxon>Elysia</taxon>
    </lineage>
</organism>
<proteinExistence type="predicted"/>
<keyword evidence="3" id="KW-1185">Reference proteome</keyword>
<feature type="region of interest" description="Disordered" evidence="1">
    <location>
        <begin position="1"/>
        <end position="91"/>
    </location>
</feature>
<comment type="caution">
    <text evidence="2">The sequence shown here is derived from an EMBL/GenBank/DDBJ whole genome shotgun (WGS) entry which is preliminary data.</text>
</comment>
<evidence type="ECO:0000313" key="2">
    <source>
        <dbReference type="EMBL" id="KAK3786373.1"/>
    </source>
</evidence>
<accession>A0AAE1DYL8</accession>
<evidence type="ECO:0000256" key="1">
    <source>
        <dbReference type="SAM" id="MobiDB-lite"/>
    </source>
</evidence>
<feature type="compositionally biased region" description="Polar residues" evidence="1">
    <location>
        <begin position="1"/>
        <end position="10"/>
    </location>
</feature>
<name>A0AAE1DYL8_9GAST</name>
<dbReference type="Proteomes" id="UP001283361">
    <property type="component" value="Unassembled WGS sequence"/>
</dbReference>
<feature type="compositionally biased region" description="Basic residues" evidence="1">
    <location>
        <begin position="11"/>
        <end position="26"/>
    </location>
</feature>
<dbReference type="AlphaFoldDB" id="A0AAE1DYL8"/>